<dbReference type="PANTHER" id="PTHR42860:SF1">
    <property type="entry name" value="VITAMIN B12-BINDING PROTEIN"/>
    <property type="match status" value="1"/>
</dbReference>
<sequence>MKIVSLLPSATEICFALGAGDQVHGVTFECDHPAAARERRIVSATNLPAGLTPAEIDAAVRARVAAGEDLYKLDRDALRAIDPDLVITQDLCAVCAVDVDGVEEALSYLGCRAEVVTTDPHDLTEVLESIEQIAQAVGRPSEPLVGSLHRRLDALRALPPASSAAPRSAGRGGAGEEGAGEEGAAPHGVASPASDQSGSTPVTASASDQSGSAPVAAPASDQSGSAPVTSPASDGLPRVLVLEWTDPPFAPGHWIPEMVEVAGGVSVLGSAGLRSGRTTWPAVAAARPEVVVVAPCGFGLDDSARLGKDLIDQGLLPDVPVWAADANGYFARPGPRLVDGVEALAGILRGTAVDPEVARQIR</sequence>
<evidence type="ECO:0008006" key="4">
    <source>
        <dbReference type="Google" id="ProtNLM"/>
    </source>
</evidence>
<dbReference type="EMBL" id="BAAANC010000003">
    <property type="protein sequence ID" value="GAA1549614.1"/>
    <property type="molecule type" value="Genomic_DNA"/>
</dbReference>
<accession>A0ABP4MSD7</accession>
<evidence type="ECO:0000313" key="3">
    <source>
        <dbReference type="Proteomes" id="UP001500363"/>
    </source>
</evidence>
<dbReference type="Gene3D" id="3.40.50.1980">
    <property type="entry name" value="Nitrogenase molybdenum iron protein domain"/>
    <property type="match status" value="2"/>
</dbReference>
<feature type="compositionally biased region" description="Polar residues" evidence="1">
    <location>
        <begin position="193"/>
        <end position="212"/>
    </location>
</feature>
<feature type="region of interest" description="Disordered" evidence="1">
    <location>
        <begin position="157"/>
        <end position="234"/>
    </location>
</feature>
<dbReference type="InterPro" id="IPR051030">
    <property type="entry name" value="Vitamin_B12-ABC_binding"/>
</dbReference>
<organism evidence="2 3">
    <name type="scientific">Kribbella lupini</name>
    <dbReference type="NCBI Taxonomy" id="291602"/>
    <lineage>
        <taxon>Bacteria</taxon>
        <taxon>Bacillati</taxon>
        <taxon>Actinomycetota</taxon>
        <taxon>Actinomycetes</taxon>
        <taxon>Propionibacteriales</taxon>
        <taxon>Kribbellaceae</taxon>
        <taxon>Kribbella</taxon>
    </lineage>
</organism>
<name>A0ABP4MSD7_9ACTN</name>
<dbReference type="RefSeq" id="WP_344180559.1">
    <property type="nucleotide sequence ID" value="NZ_BAAANC010000003.1"/>
</dbReference>
<dbReference type="Proteomes" id="UP001500363">
    <property type="component" value="Unassembled WGS sequence"/>
</dbReference>
<dbReference type="SUPFAM" id="SSF53807">
    <property type="entry name" value="Helical backbone' metal receptor"/>
    <property type="match status" value="2"/>
</dbReference>
<comment type="caution">
    <text evidence="2">The sequence shown here is derived from an EMBL/GenBank/DDBJ whole genome shotgun (WGS) entry which is preliminary data.</text>
</comment>
<dbReference type="PANTHER" id="PTHR42860">
    <property type="entry name" value="VITAMIN B12-BINDING PROTEIN"/>
    <property type="match status" value="1"/>
</dbReference>
<gene>
    <name evidence="2" type="ORF">GCM10009741_62190</name>
</gene>
<proteinExistence type="predicted"/>
<feature type="compositionally biased region" description="Low complexity" evidence="1">
    <location>
        <begin position="157"/>
        <end position="169"/>
    </location>
</feature>
<reference evidence="3" key="1">
    <citation type="journal article" date="2019" name="Int. J. Syst. Evol. Microbiol.">
        <title>The Global Catalogue of Microorganisms (GCM) 10K type strain sequencing project: providing services to taxonomists for standard genome sequencing and annotation.</title>
        <authorList>
            <consortium name="The Broad Institute Genomics Platform"/>
            <consortium name="The Broad Institute Genome Sequencing Center for Infectious Disease"/>
            <person name="Wu L."/>
            <person name="Ma J."/>
        </authorList>
    </citation>
    <scope>NUCLEOTIDE SEQUENCE [LARGE SCALE GENOMIC DNA]</scope>
    <source>
        <strain evidence="3">JCM 14303</strain>
    </source>
</reference>
<evidence type="ECO:0000256" key="1">
    <source>
        <dbReference type="SAM" id="MobiDB-lite"/>
    </source>
</evidence>
<evidence type="ECO:0000313" key="2">
    <source>
        <dbReference type="EMBL" id="GAA1549614.1"/>
    </source>
</evidence>
<keyword evidence="3" id="KW-1185">Reference proteome</keyword>
<feature type="compositionally biased region" description="Polar residues" evidence="1">
    <location>
        <begin position="220"/>
        <end position="232"/>
    </location>
</feature>
<protein>
    <recommendedName>
        <fullName evidence="4">Cobalamin-binding protein</fullName>
    </recommendedName>
</protein>